<dbReference type="AlphaFoldDB" id="A0A8H4RL36"/>
<dbReference type="Proteomes" id="UP000566819">
    <property type="component" value="Unassembled WGS sequence"/>
</dbReference>
<proteinExistence type="predicted"/>
<feature type="compositionally biased region" description="Basic and acidic residues" evidence="2">
    <location>
        <begin position="267"/>
        <end position="277"/>
    </location>
</feature>
<protein>
    <submittedName>
        <fullName evidence="3">Uncharacterized protein</fullName>
    </submittedName>
</protein>
<keyword evidence="4" id="KW-1185">Reference proteome</keyword>
<feature type="region of interest" description="Disordered" evidence="2">
    <location>
        <begin position="1"/>
        <end position="43"/>
    </location>
</feature>
<comment type="caution">
    <text evidence="3">The sequence shown here is derived from an EMBL/GenBank/DDBJ whole genome shotgun (WGS) entry which is preliminary data.</text>
</comment>
<feature type="region of interest" description="Disordered" evidence="2">
    <location>
        <begin position="237"/>
        <end position="320"/>
    </location>
</feature>
<keyword evidence="1" id="KW-0175">Coiled coil</keyword>
<accession>A0A8H4RL36</accession>
<feature type="compositionally biased region" description="Low complexity" evidence="2">
    <location>
        <begin position="280"/>
        <end position="293"/>
    </location>
</feature>
<evidence type="ECO:0000256" key="2">
    <source>
        <dbReference type="SAM" id="MobiDB-lite"/>
    </source>
</evidence>
<evidence type="ECO:0000256" key="1">
    <source>
        <dbReference type="SAM" id="Coils"/>
    </source>
</evidence>
<sequence>MEHIIQRGKDIEMSHRADDVERKASHRNEDENFEAWSKKRSAEVEDEKEFKLEEESRAWKQTLSSMAKRHEQEIEALRAKHADEVRVGFKKYQVTCTKIHEMFRHQEEDIDREVTLRRDSILQDRHQCELEVHSMRAIQDRDLEAEVLKLFRQVIQKHADGTIIVSNEQKISGEIPSRKRAFDDMDLWPIGNTAGSAKKVRRLLITIKFHPLKLREITARGSPNGIRNVPALEKASLKEYTTRSSTSTDSSSSTLRHEPRYSTPDHNSTKRFPERKRSYSPILITSSSPSPTLGMKEDIEGDRGRGSRLKTGRRVGGTDR</sequence>
<feature type="compositionally biased region" description="Basic and acidic residues" evidence="2">
    <location>
        <begin position="295"/>
        <end position="305"/>
    </location>
</feature>
<reference evidence="3 4" key="1">
    <citation type="submission" date="2020-03" db="EMBL/GenBank/DDBJ databases">
        <title>Draft Genome Sequence of Cudoniella acicularis.</title>
        <authorList>
            <person name="Buettner E."/>
            <person name="Kellner H."/>
        </authorList>
    </citation>
    <scope>NUCLEOTIDE SEQUENCE [LARGE SCALE GENOMIC DNA]</scope>
    <source>
        <strain evidence="3 4">DSM 108380</strain>
    </source>
</reference>
<feature type="compositionally biased region" description="Low complexity" evidence="2">
    <location>
        <begin position="242"/>
        <end position="254"/>
    </location>
</feature>
<organism evidence="3 4">
    <name type="scientific">Cudoniella acicularis</name>
    <dbReference type="NCBI Taxonomy" id="354080"/>
    <lineage>
        <taxon>Eukaryota</taxon>
        <taxon>Fungi</taxon>
        <taxon>Dikarya</taxon>
        <taxon>Ascomycota</taxon>
        <taxon>Pezizomycotina</taxon>
        <taxon>Leotiomycetes</taxon>
        <taxon>Helotiales</taxon>
        <taxon>Tricladiaceae</taxon>
        <taxon>Cudoniella</taxon>
    </lineage>
</organism>
<evidence type="ECO:0000313" key="3">
    <source>
        <dbReference type="EMBL" id="KAF4631053.1"/>
    </source>
</evidence>
<name>A0A8H4RL36_9HELO</name>
<dbReference type="EMBL" id="JAAMPI010000482">
    <property type="protein sequence ID" value="KAF4631053.1"/>
    <property type="molecule type" value="Genomic_DNA"/>
</dbReference>
<evidence type="ECO:0000313" key="4">
    <source>
        <dbReference type="Proteomes" id="UP000566819"/>
    </source>
</evidence>
<gene>
    <name evidence="3" type="ORF">G7Y89_g7086</name>
</gene>
<dbReference type="OrthoDB" id="10671502at2759"/>
<feature type="coiled-coil region" evidence="1">
    <location>
        <begin position="60"/>
        <end position="87"/>
    </location>
</feature>